<protein>
    <submittedName>
        <fullName evidence="1">Uncharacterized protein</fullName>
    </submittedName>
</protein>
<accession>A0A8S5TBH0</accession>
<evidence type="ECO:0000313" key="1">
    <source>
        <dbReference type="EMBL" id="DAF60379.1"/>
    </source>
</evidence>
<proteinExistence type="predicted"/>
<sequence>MKAMEVSINAETAAKIKALERIGPLFRDATPERKGYLLAYMDITRQLISGDDPQKSA</sequence>
<dbReference type="EMBL" id="BK032787">
    <property type="protein sequence ID" value="DAF60379.1"/>
    <property type="molecule type" value="Genomic_DNA"/>
</dbReference>
<organism evidence="1">
    <name type="scientific">Siphoviridae sp. ctwuP1</name>
    <dbReference type="NCBI Taxonomy" id="2827972"/>
    <lineage>
        <taxon>Viruses</taxon>
        <taxon>Duplodnaviria</taxon>
        <taxon>Heunggongvirae</taxon>
        <taxon>Uroviricota</taxon>
        <taxon>Caudoviricetes</taxon>
    </lineage>
</organism>
<name>A0A8S5TBH0_9CAUD</name>
<reference evidence="1" key="1">
    <citation type="journal article" date="2021" name="Proc. Natl. Acad. Sci. U.S.A.">
        <title>A Catalog of Tens of Thousands of Viruses from Human Metagenomes Reveals Hidden Associations with Chronic Diseases.</title>
        <authorList>
            <person name="Tisza M.J."/>
            <person name="Buck C.B."/>
        </authorList>
    </citation>
    <scope>NUCLEOTIDE SEQUENCE</scope>
    <source>
        <strain evidence="1">CtwuP1</strain>
    </source>
</reference>